<protein>
    <submittedName>
        <fullName evidence="2">Uncharacterized protein</fullName>
    </submittedName>
</protein>
<name>A0AAV7SHE5_PLEWA</name>
<evidence type="ECO:0000313" key="3">
    <source>
        <dbReference type="Proteomes" id="UP001066276"/>
    </source>
</evidence>
<comment type="caution">
    <text evidence="2">The sequence shown here is derived from an EMBL/GenBank/DDBJ whole genome shotgun (WGS) entry which is preliminary data.</text>
</comment>
<feature type="compositionally biased region" description="Basic and acidic residues" evidence="1">
    <location>
        <begin position="104"/>
        <end position="115"/>
    </location>
</feature>
<proteinExistence type="predicted"/>
<gene>
    <name evidence="2" type="ORF">NDU88_003956</name>
</gene>
<sequence>MIAGSPGAMGVFSGQYAVRLLGGQCAARGAVHRLARLAAARATLGRSLSCLLFVDCCTRTGVAALFGWLLMAPKATKTTRMLWGKPNLEATAVRTEQKQLAAPLKDRTGTQRKGEQQGAPAMEKPSGNAAQVAAMFKQIGKIHRTPS</sequence>
<dbReference type="AlphaFoldDB" id="A0AAV7SHE5"/>
<organism evidence="2 3">
    <name type="scientific">Pleurodeles waltl</name>
    <name type="common">Iberian ribbed newt</name>
    <dbReference type="NCBI Taxonomy" id="8319"/>
    <lineage>
        <taxon>Eukaryota</taxon>
        <taxon>Metazoa</taxon>
        <taxon>Chordata</taxon>
        <taxon>Craniata</taxon>
        <taxon>Vertebrata</taxon>
        <taxon>Euteleostomi</taxon>
        <taxon>Amphibia</taxon>
        <taxon>Batrachia</taxon>
        <taxon>Caudata</taxon>
        <taxon>Salamandroidea</taxon>
        <taxon>Salamandridae</taxon>
        <taxon>Pleurodelinae</taxon>
        <taxon>Pleurodeles</taxon>
    </lineage>
</organism>
<evidence type="ECO:0000256" key="1">
    <source>
        <dbReference type="SAM" id="MobiDB-lite"/>
    </source>
</evidence>
<feature type="region of interest" description="Disordered" evidence="1">
    <location>
        <begin position="98"/>
        <end position="129"/>
    </location>
</feature>
<reference evidence="2" key="1">
    <citation type="journal article" date="2022" name="bioRxiv">
        <title>Sequencing and chromosome-scale assembly of the giantPleurodeles waltlgenome.</title>
        <authorList>
            <person name="Brown T."/>
            <person name="Elewa A."/>
            <person name="Iarovenko S."/>
            <person name="Subramanian E."/>
            <person name="Araus A.J."/>
            <person name="Petzold A."/>
            <person name="Susuki M."/>
            <person name="Suzuki K.-i.T."/>
            <person name="Hayashi T."/>
            <person name="Toyoda A."/>
            <person name="Oliveira C."/>
            <person name="Osipova E."/>
            <person name="Leigh N.D."/>
            <person name="Simon A."/>
            <person name="Yun M.H."/>
        </authorList>
    </citation>
    <scope>NUCLEOTIDE SEQUENCE</scope>
    <source>
        <strain evidence="2">20211129_DDA</strain>
        <tissue evidence="2">Liver</tissue>
    </source>
</reference>
<dbReference type="Proteomes" id="UP001066276">
    <property type="component" value="Chromosome 4_2"/>
</dbReference>
<evidence type="ECO:0000313" key="2">
    <source>
        <dbReference type="EMBL" id="KAJ1163498.1"/>
    </source>
</evidence>
<keyword evidence="3" id="KW-1185">Reference proteome</keyword>
<dbReference type="EMBL" id="JANPWB010000008">
    <property type="protein sequence ID" value="KAJ1163498.1"/>
    <property type="molecule type" value="Genomic_DNA"/>
</dbReference>
<accession>A0AAV7SHE5</accession>